<dbReference type="PANTHER" id="PTHR43280:SF32">
    <property type="entry name" value="TRANSCRIPTIONAL REGULATORY PROTEIN"/>
    <property type="match status" value="1"/>
</dbReference>
<dbReference type="PANTHER" id="PTHR43280">
    <property type="entry name" value="ARAC-FAMILY TRANSCRIPTIONAL REGULATOR"/>
    <property type="match status" value="1"/>
</dbReference>
<dbReference type="EMBL" id="JFBS01000001">
    <property type="protein sequence ID" value="EXG77829.1"/>
    <property type="molecule type" value="Genomic_DNA"/>
</dbReference>
<dbReference type="SMART" id="SM00342">
    <property type="entry name" value="HTH_ARAC"/>
    <property type="match status" value="1"/>
</dbReference>
<organism evidence="5 6">
    <name type="scientific">Xylanibacter oryzae DSM 17970</name>
    <dbReference type="NCBI Taxonomy" id="915438"/>
    <lineage>
        <taxon>Bacteria</taxon>
        <taxon>Pseudomonadati</taxon>
        <taxon>Bacteroidota</taxon>
        <taxon>Bacteroidia</taxon>
        <taxon>Bacteroidales</taxon>
        <taxon>Prevotellaceae</taxon>
        <taxon>Xylanibacter</taxon>
    </lineage>
</organism>
<dbReference type="RefSeq" id="WP_036876114.1">
    <property type="nucleotide sequence ID" value="NZ_KK073873.1"/>
</dbReference>
<dbReference type="Proteomes" id="UP000243438">
    <property type="component" value="Unassembled WGS sequence"/>
</dbReference>
<dbReference type="PROSITE" id="PS01124">
    <property type="entry name" value="HTH_ARAC_FAMILY_2"/>
    <property type="match status" value="1"/>
</dbReference>
<dbReference type="Gene3D" id="1.10.10.60">
    <property type="entry name" value="Homeodomain-like"/>
    <property type="match status" value="1"/>
</dbReference>
<evidence type="ECO:0000313" key="5">
    <source>
        <dbReference type="EMBL" id="EXG77829.1"/>
    </source>
</evidence>
<protein>
    <submittedName>
        <fullName evidence="5">DNA-binding domain-containing protein, AraC-type</fullName>
    </submittedName>
</protein>
<dbReference type="InterPro" id="IPR018060">
    <property type="entry name" value="HTH_AraC"/>
</dbReference>
<keyword evidence="3" id="KW-0804">Transcription</keyword>
<keyword evidence="1" id="KW-0805">Transcription regulation</keyword>
<reference evidence="5" key="1">
    <citation type="submission" date="2013-07" db="EMBL/GenBank/DDBJ databases">
        <authorList>
            <consortium name="DOE Joint Genome Institute"/>
            <person name="Anderson I."/>
            <person name="Huntemann M."/>
            <person name="Han J."/>
            <person name="Chen A."/>
            <person name="Kyrpides N."/>
            <person name="Mavromatis K."/>
            <person name="Markowitz V."/>
            <person name="Palaniappan K."/>
            <person name="Ivanova N."/>
            <person name="Schaumberg A."/>
            <person name="Pati A."/>
            <person name="Liolios K."/>
            <person name="Nordberg H.P."/>
            <person name="Cantor M.N."/>
            <person name="Hua S.X."/>
            <person name="Woyke T."/>
        </authorList>
    </citation>
    <scope>NUCLEOTIDE SEQUENCE [LARGE SCALE GENOMIC DNA]</scope>
    <source>
        <strain evidence="5">DSM 17970</strain>
    </source>
</reference>
<keyword evidence="2 5" id="KW-0238">DNA-binding</keyword>
<sequence>MKKKEPIKLNFPRLSDIISEGLLLSTKITYITSEFAMMYLLHPEEDKLFSLNQPYRLAEPRVGLVLNGNAKMQLNLIDHQLEKGMMIYLGSNTIMQPYSFSPDLNMIGIAITEEFMQMIFNGRIPQTFIGDFSYRLLFPTEEEHGMMFRMMKILWDFVHCGEYSKEVTENIIAAIYSELDYVSRKNAEETKTKTTREREIFNNFMVLLHKYSKKERNISFYADKMCLSERYIGSLIKEASGKTAKEWIEQSVIAEAKVMLKHTDMQVTQITDELNFPSASFFCKFFKRLTSMTPQEYRNK</sequence>
<comment type="caution">
    <text evidence="5">The sequence shown here is derived from an EMBL/GenBank/DDBJ whole genome shotgun (WGS) entry which is preliminary data.</text>
</comment>
<dbReference type="Pfam" id="PF12833">
    <property type="entry name" value="HTH_18"/>
    <property type="match status" value="1"/>
</dbReference>
<evidence type="ECO:0000256" key="1">
    <source>
        <dbReference type="ARBA" id="ARBA00023015"/>
    </source>
</evidence>
<proteinExistence type="predicted"/>
<dbReference type="GO" id="GO:0003677">
    <property type="term" value="F:DNA binding"/>
    <property type="evidence" value="ECO:0007669"/>
    <property type="project" value="UniProtKB-KW"/>
</dbReference>
<evidence type="ECO:0000259" key="4">
    <source>
        <dbReference type="PROSITE" id="PS01124"/>
    </source>
</evidence>
<evidence type="ECO:0000313" key="6">
    <source>
        <dbReference type="Proteomes" id="UP000243438"/>
    </source>
</evidence>
<keyword evidence="6" id="KW-1185">Reference proteome</keyword>
<dbReference type="SUPFAM" id="SSF46689">
    <property type="entry name" value="Homeodomain-like"/>
    <property type="match status" value="1"/>
</dbReference>
<dbReference type="InterPro" id="IPR009057">
    <property type="entry name" value="Homeodomain-like_sf"/>
</dbReference>
<gene>
    <name evidence="5" type="ORF">XylorDRAFT_0176</name>
</gene>
<evidence type="ECO:0000256" key="3">
    <source>
        <dbReference type="ARBA" id="ARBA00023163"/>
    </source>
</evidence>
<feature type="domain" description="HTH araC/xylS-type" evidence="4">
    <location>
        <begin position="202"/>
        <end position="300"/>
    </location>
</feature>
<evidence type="ECO:0000256" key="2">
    <source>
        <dbReference type="ARBA" id="ARBA00023125"/>
    </source>
</evidence>
<accession>A0ABN0RUD6</accession>
<name>A0ABN0RUD6_9BACT</name>